<evidence type="ECO:0000256" key="6">
    <source>
        <dbReference type="ARBA" id="ARBA00023136"/>
    </source>
</evidence>
<dbReference type="InterPro" id="IPR049177">
    <property type="entry name" value="MgtC_SapB_SrpB_YhiD_N"/>
</dbReference>
<dbReference type="OrthoDB" id="9811198at2"/>
<evidence type="ECO:0000256" key="2">
    <source>
        <dbReference type="ARBA" id="ARBA00009298"/>
    </source>
</evidence>
<proteinExistence type="inferred from homology"/>
<feature type="transmembrane region" description="Helical" evidence="7">
    <location>
        <begin position="65"/>
        <end position="83"/>
    </location>
</feature>
<feature type="transmembrane region" description="Helical" evidence="7">
    <location>
        <begin position="95"/>
        <end position="125"/>
    </location>
</feature>
<dbReference type="EMBL" id="LN515532">
    <property type="protein sequence ID" value="CEA16027.1"/>
    <property type="molecule type" value="Genomic_DNA"/>
</dbReference>
<dbReference type="HOGENOM" id="CLU_079292_1_3_10"/>
<evidence type="ECO:0000256" key="3">
    <source>
        <dbReference type="ARBA" id="ARBA00022475"/>
    </source>
</evidence>
<evidence type="ECO:0000313" key="10">
    <source>
        <dbReference type="Proteomes" id="UP000032417"/>
    </source>
</evidence>
<comment type="subcellular location">
    <subcellularLocation>
        <location evidence="1">Cell membrane</location>
        <topology evidence="1">Multi-pass membrane protein</topology>
    </subcellularLocation>
</comment>
<keyword evidence="5 7" id="KW-1133">Transmembrane helix</keyword>
<dbReference type="PRINTS" id="PR01837">
    <property type="entry name" value="MGTCSAPBPROT"/>
</dbReference>
<name>A0A098C267_9BACT</name>
<feature type="domain" description="MgtC/SapB/SrpB/YhiD N-terminal" evidence="8">
    <location>
        <begin position="10"/>
        <end position="132"/>
    </location>
</feature>
<evidence type="ECO:0000259" key="8">
    <source>
        <dbReference type="Pfam" id="PF02308"/>
    </source>
</evidence>
<dbReference type="GO" id="GO:0005886">
    <property type="term" value="C:plasma membrane"/>
    <property type="evidence" value="ECO:0007669"/>
    <property type="project" value="UniProtKB-SubCell"/>
</dbReference>
<gene>
    <name evidence="9" type="ORF">ING2E5B_1277</name>
</gene>
<evidence type="ECO:0000256" key="5">
    <source>
        <dbReference type="ARBA" id="ARBA00022989"/>
    </source>
</evidence>
<keyword evidence="6 7" id="KW-0472">Membrane</keyword>
<organism evidence="9 10">
    <name type="scientific">Fermentimonas caenicola</name>
    <dbReference type="NCBI Taxonomy" id="1562970"/>
    <lineage>
        <taxon>Bacteria</taxon>
        <taxon>Pseudomonadati</taxon>
        <taxon>Bacteroidota</taxon>
        <taxon>Bacteroidia</taxon>
        <taxon>Bacteroidales</taxon>
        <taxon>Dysgonomonadaceae</taxon>
        <taxon>Fermentimonas</taxon>
    </lineage>
</organism>
<evidence type="ECO:0000256" key="1">
    <source>
        <dbReference type="ARBA" id="ARBA00004651"/>
    </source>
</evidence>
<feature type="transmembrane region" description="Helical" evidence="7">
    <location>
        <begin position="37"/>
        <end position="53"/>
    </location>
</feature>
<dbReference type="PATRIC" id="fig|1562970.3.peg.1263"/>
<sequence length="152" mass="16128">MFPTEFIIGLLAASIAGGAVGLERETSNKSAGLRTNMLVSVGSSVFVMISAYLMEGIQTGDPSRVMGQIVTGIGFLGAGVILHRGTNVKGLTTAATIWCSAALGCLAGFGLYWELAATTLLIIIINTLLRKTDILFNNKKNNKSDDNNKRFE</sequence>
<dbReference type="KEGG" id="pbt:ING2E5B_1277"/>
<dbReference type="InterPro" id="IPR003416">
    <property type="entry name" value="MgtC/SapB/SrpB/YhiD_fam"/>
</dbReference>
<dbReference type="STRING" id="1562970.ING2E5B_1277"/>
<reference evidence="9 10" key="1">
    <citation type="submission" date="2014-08" db="EMBL/GenBank/DDBJ databases">
        <authorList>
            <person name="Wibberg D."/>
        </authorList>
    </citation>
    <scope>NUCLEOTIDE SEQUENCE [LARGE SCALE GENOMIC DNA]</scope>
    <source>
        <strain evidence="10">ING2-E5B</strain>
    </source>
</reference>
<comment type="similarity">
    <text evidence="2">Belongs to the MgtC/SapB family.</text>
</comment>
<dbReference type="Proteomes" id="UP000032417">
    <property type="component" value="Chromosome 1"/>
</dbReference>
<protein>
    <submittedName>
        <fullName evidence="9">Putative membrane protein</fullName>
    </submittedName>
</protein>
<dbReference type="Pfam" id="PF02308">
    <property type="entry name" value="MgtC"/>
    <property type="match status" value="1"/>
</dbReference>
<dbReference type="PANTHER" id="PTHR33778">
    <property type="entry name" value="PROTEIN MGTC"/>
    <property type="match status" value="1"/>
</dbReference>
<evidence type="ECO:0000256" key="7">
    <source>
        <dbReference type="SAM" id="Phobius"/>
    </source>
</evidence>
<accession>A0A098C267</accession>
<keyword evidence="4 7" id="KW-0812">Transmembrane</keyword>
<dbReference type="PANTHER" id="PTHR33778:SF1">
    <property type="entry name" value="MAGNESIUM TRANSPORTER YHID-RELATED"/>
    <property type="match status" value="1"/>
</dbReference>
<keyword evidence="3" id="KW-1003">Cell membrane</keyword>
<evidence type="ECO:0000313" key="9">
    <source>
        <dbReference type="EMBL" id="CEA16027.1"/>
    </source>
</evidence>
<dbReference type="AlphaFoldDB" id="A0A098C267"/>
<keyword evidence="10" id="KW-1185">Reference proteome</keyword>
<evidence type="ECO:0000256" key="4">
    <source>
        <dbReference type="ARBA" id="ARBA00022692"/>
    </source>
</evidence>